<gene>
    <name evidence="1" type="ORF">M409DRAFT_48899</name>
</gene>
<protein>
    <submittedName>
        <fullName evidence="1">Uncharacterized protein</fullName>
    </submittedName>
</protein>
<evidence type="ECO:0000313" key="2">
    <source>
        <dbReference type="Proteomes" id="UP000799537"/>
    </source>
</evidence>
<evidence type="ECO:0000313" key="1">
    <source>
        <dbReference type="EMBL" id="KAF2174002.1"/>
    </source>
</evidence>
<dbReference type="GeneID" id="54564347"/>
<dbReference type="PANTHER" id="PTHR42085">
    <property type="entry name" value="F-BOX DOMAIN-CONTAINING PROTEIN"/>
    <property type="match status" value="1"/>
</dbReference>
<accession>A0A6A6D6Y6</accession>
<dbReference type="EMBL" id="ML993579">
    <property type="protein sequence ID" value="KAF2174002.1"/>
    <property type="molecule type" value="Genomic_DNA"/>
</dbReference>
<reference evidence="1" key="1">
    <citation type="journal article" date="2020" name="Stud. Mycol.">
        <title>101 Dothideomycetes genomes: a test case for predicting lifestyles and emergence of pathogens.</title>
        <authorList>
            <person name="Haridas S."/>
            <person name="Albert R."/>
            <person name="Binder M."/>
            <person name="Bloem J."/>
            <person name="Labutti K."/>
            <person name="Salamov A."/>
            <person name="Andreopoulos B."/>
            <person name="Baker S."/>
            <person name="Barry K."/>
            <person name="Bills G."/>
            <person name="Bluhm B."/>
            <person name="Cannon C."/>
            <person name="Castanera R."/>
            <person name="Culley D."/>
            <person name="Daum C."/>
            <person name="Ezra D."/>
            <person name="Gonzalez J."/>
            <person name="Henrissat B."/>
            <person name="Kuo A."/>
            <person name="Liang C."/>
            <person name="Lipzen A."/>
            <person name="Lutzoni F."/>
            <person name="Magnuson J."/>
            <person name="Mondo S."/>
            <person name="Nolan M."/>
            <person name="Ohm R."/>
            <person name="Pangilinan J."/>
            <person name="Park H.-J."/>
            <person name="Ramirez L."/>
            <person name="Alfaro M."/>
            <person name="Sun H."/>
            <person name="Tritt A."/>
            <person name="Yoshinaga Y."/>
            <person name="Zwiers L.-H."/>
            <person name="Turgeon B."/>
            <person name="Goodwin S."/>
            <person name="Spatafora J."/>
            <person name="Crous P."/>
            <person name="Grigoriev I."/>
        </authorList>
    </citation>
    <scope>NUCLEOTIDE SEQUENCE</scope>
    <source>
        <strain evidence="1">ATCC 36951</strain>
    </source>
</reference>
<dbReference type="PANTHER" id="PTHR42085:SF1">
    <property type="entry name" value="F-BOX DOMAIN-CONTAINING PROTEIN"/>
    <property type="match status" value="1"/>
</dbReference>
<organism evidence="1 2">
    <name type="scientific">Zasmidium cellare ATCC 36951</name>
    <dbReference type="NCBI Taxonomy" id="1080233"/>
    <lineage>
        <taxon>Eukaryota</taxon>
        <taxon>Fungi</taxon>
        <taxon>Dikarya</taxon>
        <taxon>Ascomycota</taxon>
        <taxon>Pezizomycotina</taxon>
        <taxon>Dothideomycetes</taxon>
        <taxon>Dothideomycetidae</taxon>
        <taxon>Mycosphaerellales</taxon>
        <taxon>Mycosphaerellaceae</taxon>
        <taxon>Zasmidium</taxon>
    </lineage>
</organism>
<dbReference type="OrthoDB" id="3639461at2759"/>
<dbReference type="Proteomes" id="UP000799537">
    <property type="component" value="Unassembled WGS sequence"/>
</dbReference>
<sequence length="1040" mass="119064">MTPFRLLDLAAELRNRIYEESLTHDRDRGCTANVALLRVSKQVHAEAKGIFRELSTFTITVTPGTAHYEYGIEFKGDLTASIPEERSSALRIHELLTRQILRTPRVKINLRLVDYSHDTRIKIFLNQEGANRLLYALVHLLNSDISKRKLTVTWYDARHGSSDISFEDIVRPLWLLQQNSDLELIDMPQEYEKVCRAKLEKRTTVIHDPINPIEIHNNQGKSLRAYLDQNRAVEFPRSVAWATEYCLKQLEFILQDELDFMDAYCDFEVVTASICIEAMAIYCKVGGHEDSANVLKARQCLQRCFSVVREDFHDVDSFWSDELKMEALASITTTTSQNIAWRPITATMAPFRFIDLPPEMRNRVYEESLLHDRENGHLATLGLLTVCKQIYAEAKGIFYGLSTFTVNMRPENAVHLDGMSGRLMLTGDIDADLDVNIDIRPMVFHSPSTIYESWEEAGNRFLCAMAHHLNSDKSKCKLVVDVRDRESLVAEEFSDLRSSLNVLHPRIDLELRGILRHLQPDLDYRTEVLEESVDPAMSYLARNEKMVQTLSKYESMLRHQVSLKKAAFDCLAYLAISLCNSNEREYTHINYLMHIHAIALEALYIVLHHDTQEHLDDGKLSLRRLFPMRQELRYSKCANTFCLQVLTPLSGLLDISRDECARRRSFFHSSCLSPLFFFDTATNTTTNTMNTTSLPFRQRAAIMKPFRFLDLSPELRNHIHELALFHDRDGRFTANTSLLRVCKKIHSETKEMVNELDTFAFTAAPIIQNRRECSLIMKGDIHTKVAKKQCSILDIYELFPKVMLKNRHYAERSGLLCAARFLYALVHFLNSDGGSRSLHIICYNDAEHAEELDQGELHVVFKQLWTLRPQVSLSCVGLCEGTVHFLKRLAPVARMDRGSGLFNPIDIYLKHAPLVSSLKGELNGVHDSADGALSKLLKFLQDSSVGENRADDVCKFQKEQFNIEVLAMGIEAIAIITEIVDDEGSDYMALAQDFFARATLVRNPFDLVGDRNGDRLRKLKRRLLGDFCYALGMDLDELLQ</sequence>
<dbReference type="RefSeq" id="XP_033674891.1">
    <property type="nucleotide sequence ID" value="XM_033811075.1"/>
</dbReference>
<dbReference type="InterPro" id="IPR038883">
    <property type="entry name" value="AN11006-like"/>
</dbReference>
<proteinExistence type="predicted"/>
<keyword evidence="2" id="KW-1185">Reference proteome</keyword>
<name>A0A6A6D6Y6_ZASCE</name>
<dbReference type="AlphaFoldDB" id="A0A6A6D6Y6"/>